<organism evidence="2 3">
    <name type="scientific">Paracoccus haeundaensis</name>
    <dbReference type="NCBI Taxonomy" id="225362"/>
    <lineage>
        <taxon>Bacteria</taxon>
        <taxon>Pseudomonadati</taxon>
        <taxon>Pseudomonadota</taxon>
        <taxon>Alphaproteobacteria</taxon>
        <taxon>Rhodobacterales</taxon>
        <taxon>Paracoccaceae</taxon>
        <taxon>Paracoccus</taxon>
    </lineage>
</organism>
<proteinExistence type="predicted"/>
<feature type="domain" description="N-acetyltransferase" evidence="1">
    <location>
        <begin position="168"/>
        <end position="319"/>
    </location>
</feature>
<dbReference type="EMBL" id="VDDC01000012">
    <property type="protein sequence ID" value="TNH39848.1"/>
    <property type="molecule type" value="Genomic_DNA"/>
</dbReference>
<sequence length="327" mass="35921">MHPPVALTRPWPEDADDIAAALADWDVVRWLTTLPWPYGTADARDFIAAAGLDEHAIRLDGRLVGMVQAGRVFGIWIAPDRQGQGIGRRAGVLALSRLFLSGATEVHAHCLIGNDRSARLLAWLGFRPYGRTVLQSRPLRAEVPAEMLHLDRDTFQQRHAIALTTPRLRIDAVTPDDLPALHRIVTKPDVARMLLRYDPAMTLDDVQPLLLQGALLPPLRLAVRYRGQVVGIVGLSEGPPPRLNYFLDPAHAGQGLGQEMVAAVFAELVARFDPPEVLAGAFVDNDASRKILKNLGFRRGEDMELQSLGRATPAPAALYRWRPGLLG</sequence>
<dbReference type="SUPFAM" id="SSF55729">
    <property type="entry name" value="Acyl-CoA N-acyltransferases (Nat)"/>
    <property type="match status" value="2"/>
</dbReference>
<reference evidence="2 3" key="1">
    <citation type="submission" date="2019-06" db="EMBL/GenBank/DDBJ databases">
        <authorList>
            <person name="Li J."/>
        </authorList>
    </citation>
    <scope>NUCLEOTIDE SEQUENCE [LARGE SCALE GENOMIC DNA]</scope>
    <source>
        <strain evidence="2 3">CGMCC 1.8012</strain>
    </source>
</reference>
<dbReference type="PANTHER" id="PTHR43792:SF16">
    <property type="entry name" value="N-ACETYLTRANSFERASE DOMAIN-CONTAINING PROTEIN"/>
    <property type="match status" value="1"/>
</dbReference>
<evidence type="ECO:0000259" key="1">
    <source>
        <dbReference type="PROSITE" id="PS51186"/>
    </source>
</evidence>
<evidence type="ECO:0000313" key="2">
    <source>
        <dbReference type="EMBL" id="TNH39848.1"/>
    </source>
</evidence>
<dbReference type="InterPro" id="IPR016181">
    <property type="entry name" value="Acyl_CoA_acyltransferase"/>
</dbReference>
<accession>A0A5C4R7G5</accession>
<dbReference type="RefSeq" id="WP_139598349.1">
    <property type="nucleotide sequence ID" value="NZ_VDDC01000012.1"/>
</dbReference>
<dbReference type="GO" id="GO:0016747">
    <property type="term" value="F:acyltransferase activity, transferring groups other than amino-acyl groups"/>
    <property type="evidence" value="ECO:0007669"/>
    <property type="project" value="InterPro"/>
</dbReference>
<feature type="domain" description="N-acetyltransferase" evidence="1">
    <location>
        <begin position="6"/>
        <end position="146"/>
    </location>
</feature>
<comment type="caution">
    <text evidence="2">The sequence shown here is derived from an EMBL/GenBank/DDBJ whole genome shotgun (WGS) entry which is preliminary data.</text>
</comment>
<gene>
    <name evidence="2" type="ORF">FHD67_07600</name>
</gene>
<protein>
    <submittedName>
        <fullName evidence="2">GNAT family N-acetyltransferase</fullName>
    </submittedName>
</protein>
<dbReference type="PANTHER" id="PTHR43792">
    <property type="entry name" value="GNAT FAMILY, PUTATIVE (AFU_ORTHOLOGUE AFUA_3G00765)-RELATED-RELATED"/>
    <property type="match status" value="1"/>
</dbReference>
<dbReference type="AlphaFoldDB" id="A0A5C4R7G5"/>
<dbReference type="Pfam" id="PF13302">
    <property type="entry name" value="Acetyltransf_3"/>
    <property type="match status" value="2"/>
</dbReference>
<keyword evidence="2" id="KW-0808">Transferase</keyword>
<keyword evidence="3" id="KW-1185">Reference proteome</keyword>
<dbReference type="InterPro" id="IPR051531">
    <property type="entry name" value="N-acetyltransferase"/>
</dbReference>
<dbReference type="Gene3D" id="3.40.630.30">
    <property type="match status" value="2"/>
</dbReference>
<name>A0A5C4R7G5_9RHOB</name>
<dbReference type="PROSITE" id="PS51186">
    <property type="entry name" value="GNAT"/>
    <property type="match status" value="2"/>
</dbReference>
<dbReference type="CDD" id="cd04301">
    <property type="entry name" value="NAT_SF"/>
    <property type="match status" value="1"/>
</dbReference>
<evidence type="ECO:0000313" key="3">
    <source>
        <dbReference type="Proteomes" id="UP000304880"/>
    </source>
</evidence>
<dbReference type="InterPro" id="IPR000182">
    <property type="entry name" value="GNAT_dom"/>
</dbReference>
<dbReference type="Proteomes" id="UP000304880">
    <property type="component" value="Unassembled WGS sequence"/>
</dbReference>